<reference evidence="2" key="1">
    <citation type="submission" date="2021-02" db="EMBL/GenBank/DDBJ databases">
        <title>Psilocybe cubensis genome.</title>
        <authorList>
            <person name="Mckernan K.J."/>
            <person name="Crawford S."/>
            <person name="Trippe A."/>
            <person name="Kane L.T."/>
            <person name="Mclaughlin S."/>
        </authorList>
    </citation>
    <scope>NUCLEOTIDE SEQUENCE [LARGE SCALE GENOMIC DNA]</scope>
    <source>
        <strain evidence="2">MGC-MH-2018</strain>
    </source>
</reference>
<keyword evidence="1" id="KW-0732">Signal</keyword>
<name>A0A8H7XLG6_PSICU</name>
<dbReference type="OrthoDB" id="3536723at2759"/>
<dbReference type="AlphaFoldDB" id="A0A8H7XLG6"/>
<comment type="caution">
    <text evidence="2">The sequence shown here is derived from an EMBL/GenBank/DDBJ whole genome shotgun (WGS) entry which is preliminary data.</text>
</comment>
<evidence type="ECO:0000313" key="2">
    <source>
        <dbReference type="EMBL" id="KAG5161805.1"/>
    </source>
</evidence>
<evidence type="ECO:0000256" key="1">
    <source>
        <dbReference type="SAM" id="SignalP"/>
    </source>
</evidence>
<accession>A0A8H7XLG6</accession>
<dbReference type="EMBL" id="JAFIQS010000025">
    <property type="protein sequence ID" value="KAG5161805.1"/>
    <property type="molecule type" value="Genomic_DNA"/>
</dbReference>
<gene>
    <name evidence="2" type="ORF">JR316_013345</name>
</gene>
<protein>
    <submittedName>
        <fullName evidence="2">Uncharacterized protein</fullName>
    </submittedName>
</protein>
<organism evidence="2">
    <name type="scientific">Psilocybe cubensis</name>
    <name type="common">Psychedelic mushroom</name>
    <name type="synonym">Stropharia cubensis</name>
    <dbReference type="NCBI Taxonomy" id="181762"/>
    <lineage>
        <taxon>Eukaryota</taxon>
        <taxon>Fungi</taxon>
        <taxon>Dikarya</taxon>
        <taxon>Basidiomycota</taxon>
        <taxon>Agaricomycotina</taxon>
        <taxon>Agaricomycetes</taxon>
        <taxon>Agaricomycetidae</taxon>
        <taxon>Agaricales</taxon>
        <taxon>Agaricineae</taxon>
        <taxon>Strophariaceae</taxon>
        <taxon>Psilocybe</taxon>
    </lineage>
</organism>
<sequence length="135" mass="14761">MVWLPLVFAFLSLQTVLSLTAPSLSRDLPAVEDEKLLALCNAAEQNTYLAVRFGDDYYTTFDYNVCYPYKIGDKVAQQAFFCKAATCYNNANEDCTGGSIPPAPIIIPTRISLPNTADFIHFLGQGALCHANALS</sequence>
<feature type="signal peptide" evidence="1">
    <location>
        <begin position="1"/>
        <end position="18"/>
    </location>
</feature>
<proteinExistence type="predicted"/>
<feature type="chain" id="PRO_5034441862" evidence="1">
    <location>
        <begin position="19"/>
        <end position="135"/>
    </location>
</feature>